<reference evidence="15" key="2">
    <citation type="submission" date="2021-04" db="EMBL/GenBank/DDBJ databases">
        <authorList>
            <person name="Gilroy R."/>
        </authorList>
    </citation>
    <scope>NUCLEOTIDE SEQUENCE</scope>
    <source>
        <strain evidence="15">ChiSxjej5B17-1746</strain>
    </source>
</reference>
<comment type="catalytic activity">
    <reaction evidence="9">
        <text>a 5,6-dihydrouridine in tRNA + NADP(+) = a uridine in tRNA + NADPH + H(+)</text>
        <dbReference type="Rhea" id="RHEA:23624"/>
        <dbReference type="Rhea" id="RHEA-COMP:13339"/>
        <dbReference type="Rhea" id="RHEA-COMP:13887"/>
        <dbReference type="ChEBI" id="CHEBI:15378"/>
        <dbReference type="ChEBI" id="CHEBI:57783"/>
        <dbReference type="ChEBI" id="CHEBI:58349"/>
        <dbReference type="ChEBI" id="CHEBI:65315"/>
        <dbReference type="ChEBI" id="CHEBI:74443"/>
    </reaction>
</comment>
<proteinExistence type="inferred from homology"/>
<dbReference type="InterPro" id="IPR001269">
    <property type="entry name" value="DUS_fam"/>
</dbReference>
<comment type="function">
    <text evidence="1 11">Catalyzes the synthesis of 5,6-dihydrouridine (D), a modified base found in the D-loop of most tRNAs, via the reduction of the C5-C6 double bond in target uridines.</text>
</comment>
<evidence type="ECO:0000256" key="4">
    <source>
        <dbReference type="ARBA" id="ARBA00022643"/>
    </source>
</evidence>
<dbReference type="GO" id="GO:0017150">
    <property type="term" value="F:tRNA dihydrouridine synthase activity"/>
    <property type="evidence" value="ECO:0007669"/>
    <property type="project" value="InterPro"/>
</dbReference>
<protein>
    <recommendedName>
        <fullName evidence="11">tRNA-dihydrouridine synthase</fullName>
        <ecNumber evidence="11">1.3.1.-</ecNumber>
    </recommendedName>
</protein>
<gene>
    <name evidence="15" type="ORF">H9874_07955</name>
</gene>
<dbReference type="Pfam" id="PF01207">
    <property type="entry name" value="Dus"/>
    <property type="match status" value="1"/>
</dbReference>
<evidence type="ECO:0000313" key="15">
    <source>
        <dbReference type="EMBL" id="HIW79061.1"/>
    </source>
</evidence>
<evidence type="ECO:0000259" key="14">
    <source>
        <dbReference type="Pfam" id="PF01207"/>
    </source>
</evidence>
<keyword evidence="7" id="KW-0694">RNA-binding</keyword>
<evidence type="ECO:0000256" key="1">
    <source>
        <dbReference type="ARBA" id="ARBA00002790"/>
    </source>
</evidence>
<evidence type="ECO:0000256" key="12">
    <source>
        <dbReference type="PIRSR" id="PIRSR006621-1"/>
    </source>
</evidence>
<feature type="domain" description="DUS-like FMN-binding" evidence="14">
    <location>
        <begin position="18"/>
        <end position="322"/>
    </location>
</feature>
<evidence type="ECO:0000256" key="8">
    <source>
        <dbReference type="ARBA" id="ARBA00023002"/>
    </source>
</evidence>
<keyword evidence="5 11" id="KW-0819">tRNA processing</keyword>
<comment type="cofactor">
    <cofactor evidence="11 13">
        <name>FMN</name>
        <dbReference type="ChEBI" id="CHEBI:58210"/>
    </cofactor>
</comment>
<evidence type="ECO:0000256" key="13">
    <source>
        <dbReference type="PIRSR" id="PIRSR006621-2"/>
    </source>
</evidence>
<feature type="binding site" evidence="13">
    <location>
        <position position="74"/>
    </location>
    <ligand>
        <name>FMN</name>
        <dbReference type="ChEBI" id="CHEBI:58210"/>
    </ligand>
</feature>
<dbReference type="InterPro" id="IPR035587">
    <property type="entry name" value="DUS-like_FMN-bd"/>
</dbReference>
<dbReference type="GO" id="GO:0050660">
    <property type="term" value="F:flavin adenine dinucleotide binding"/>
    <property type="evidence" value="ECO:0007669"/>
    <property type="project" value="InterPro"/>
</dbReference>
<dbReference type="EC" id="1.3.1.-" evidence="11"/>
<name>A0A9D1R2R8_9BACT</name>
<dbReference type="GO" id="GO:0000049">
    <property type="term" value="F:tRNA binding"/>
    <property type="evidence" value="ECO:0007669"/>
    <property type="project" value="UniProtKB-KW"/>
</dbReference>
<dbReference type="Proteomes" id="UP000824264">
    <property type="component" value="Unassembled WGS sequence"/>
</dbReference>
<feature type="binding site" evidence="13">
    <location>
        <position position="144"/>
    </location>
    <ligand>
        <name>FMN</name>
        <dbReference type="ChEBI" id="CHEBI:58210"/>
    </ligand>
</feature>
<evidence type="ECO:0000256" key="7">
    <source>
        <dbReference type="ARBA" id="ARBA00022884"/>
    </source>
</evidence>
<accession>A0A9D1R2R8</accession>
<comment type="catalytic activity">
    <reaction evidence="10">
        <text>a 5,6-dihydrouridine in tRNA + NAD(+) = a uridine in tRNA + NADH + H(+)</text>
        <dbReference type="Rhea" id="RHEA:54452"/>
        <dbReference type="Rhea" id="RHEA-COMP:13339"/>
        <dbReference type="Rhea" id="RHEA-COMP:13887"/>
        <dbReference type="ChEBI" id="CHEBI:15378"/>
        <dbReference type="ChEBI" id="CHEBI:57540"/>
        <dbReference type="ChEBI" id="CHEBI:57945"/>
        <dbReference type="ChEBI" id="CHEBI:65315"/>
        <dbReference type="ChEBI" id="CHEBI:74443"/>
    </reaction>
</comment>
<evidence type="ECO:0000256" key="9">
    <source>
        <dbReference type="ARBA" id="ARBA00048205"/>
    </source>
</evidence>
<dbReference type="InterPro" id="IPR024036">
    <property type="entry name" value="tRNA-dHydroUridine_Synthase_C"/>
</dbReference>
<dbReference type="AlphaFoldDB" id="A0A9D1R2R8"/>
<comment type="caution">
    <text evidence="15">The sequence shown here is derived from an EMBL/GenBank/DDBJ whole genome shotgun (WGS) entry which is preliminary data.</text>
</comment>
<dbReference type="SUPFAM" id="SSF51395">
    <property type="entry name" value="FMN-linked oxidoreductases"/>
    <property type="match status" value="1"/>
</dbReference>
<dbReference type="PANTHER" id="PTHR11082">
    <property type="entry name" value="TRNA-DIHYDROURIDINE SYNTHASE"/>
    <property type="match status" value="1"/>
</dbReference>
<evidence type="ECO:0000313" key="16">
    <source>
        <dbReference type="Proteomes" id="UP000824264"/>
    </source>
</evidence>
<keyword evidence="4 11" id="KW-0288">FMN</keyword>
<feature type="binding site" evidence="13">
    <location>
        <begin position="234"/>
        <end position="235"/>
    </location>
    <ligand>
        <name>FMN</name>
        <dbReference type="ChEBI" id="CHEBI:58210"/>
    </ligand>
</feature>
<keyword evidence="3 11" id="KW-0285">Flavoprotein</keyword>
<dbReference type="InterPro" id="IPR013785">
    <property type="entry name" value="Aldolase_TIM"/>
</dbReference>
<evidence type="ECO:0000256" key="10">
    <source>
        <dbReference type="ARBA" id="ARBA00048802"/>
    </source>
</evidence>
<keyword evidence="6" id="KW-0521">NADP</keyword>
<keyword evidence="8 11" id="KW-0560">Oxidoreductase</keyword>
<dbReference type="Gene3D" id="3.20.20.70">
    <property type="entry name" value="Aldolase class I"/>
    <property type="match status" value="1"/>
</dbReference>
<organism evidence="15 16">
    <name type="scientific">Candidatus Bilophila faecipullorum</name>
    <dbReference type="NCBI Taxonomy" id="2838482"/>
    <lineage>
        <taxon>Bacteria</taxon>
        <taxon>Pseudomonadati</taxon>
        <taxon>Thermodesulfobacteriota</taxon>
        <taxon>Desulfovibrionia</taxon>
        <taxon>Desulfovibrionales</taxon>
        <taxon>Desulfovibrionaceae</taxon>
        <taxon>Bilophila</taxon>
    </lineage>
</organism>
<feature type="active site" description="Proton donor" evidence="12">
    <location>
        <position position="104"/>
    </location>
</feature>
<dbReference type="CDD" id="cd02801">
    <property type="entry name" value="DUS_like_FMN"/>
    <property type="match status" value="1"/>
</dbReference>
<evidence type="ECO:0000256" key="2">
    <source>
        <dbReference type="ARBA" id="ARBA00022555"/>
    </source>
</evidence>
<evidence type="ECO:0000256" key="6">
    <source>
        <dbReference type="ARBA" id="ARBA00022857"/>
    </source>
</evidence>
<keyword evidence="2" id="KW-0820">tRNA-binding</keyword>
<dbReference type="Gene3D" id="1.10.1200.80">
    <property type="entry name" value="Putative flavin oxidoreducatase, domain 2"/>
    <property type="match status" value="1"/>
</dbReference>
<evidence type="ECO:0000256" key="11">
    <source>
        <dbReference type="PIRNR" id="PIRNR006621"/>
    </source>
</evidence>
<comment type="similarity">
    <text evidence="11">Belongs to the dus family.</text>
</comment>
<dbReference type="PANTHER" id="PTHR11082:SF25">
    <property type="entry name" value="DUS-LIKE FMN-BINDING DOMAIN-CONTAINING PROTEIN"/>
    <property type="match status" value="1"/>
</dbReference>
<keyword evidence="13" id="KW-0547">Nucleotide-binding</keyword>
<dbReference type="PIRSF" id="PIRSF006621">
    <property type="entry name" value="Dus"/>
    <property type="match status" value="1"/>
</dbReference>
<evidence type="ECO:0000256" key="5">
    <source>
        <dbReference type="ARBA" id="ARBA00022694"/>
    </source>
</evidence>
<sequence>MAAVTENSLPFAPDSPWLAPLAGWSDLSFRLLCRSFGAAVCCTEMISAKGLIYGSPGTAELFATCAEDGPLVVQLFGAEASFMEEATLRLREKGFVWFDCNMGCSVPKVTRTGSGAAMCRDIDNALRVAEALVRAAGRGRVGFKLRLGWDEPGKSPAAETWRVLAPALESVGAGWLTLHPRTARQGFTGSARWETLKELKSLVSVPVVASGDLLTAQDGVRCLAETGVDTVMYARGALRDPAIFKAHLDVLAGREPVPADVPVLLSRIREHARLARAFTPEKVALLKMRTIVPRYVRHIEGSKQLRADIIACRTWDDFESALRTFEEGASNTEA</sequence>
<evidence type="ECO:0000256" key="3">
    <source>
        <dbReference type="ARBA" id="ARBA00022630"/>
    </source>
</evidence>
<reference evidence="15" key="1">
    <citation type="journal article" date="2021" name="PeerJ">
        <title>Extensive microbial diversity within the chicken gut microbiome revealed by metagenomics and culture.</title>
        <authorList>
            <person name="Gilroy R."/>
            <person name="Ravi A."/>
            <person name="Getino M."/>
            <person name="Pursley I."/>
            <person name="Horton D.L."/>
            <person name="Alikhan N.F."/>
            <person name="Baker D."/>
            <person name="Gharbi K."/>
            <person name="Hall N."/>
            <person name="Watson M."/>
            <person name="Adriaenssens E.M."/>
            <person name="Foster-Nyarko E."/>
            <person name="Jarju S."/>
            <person name="Secka A."/>
            <person name="Antonio M."/>
            <person name="Oren A."/>
            <person name="Chaudhuri R.R."/>
            <person name="La Ragione R."/>
            <person name="Hildebrand F."/>
            <person name="Pallen M.J."/>
        </authorList>
    </citation>
    <scope>NUCLEOTIDE SEQUENCE</scope>
    <source>
        <strain evidence="15">ChiSxjej5B17-1746</strain>
    </source>
</reference>
<dbReference type="EMBL" id="DXGI01000306">
    <property type="protein sequence ID" value="HIW79061.1"/>
    <property type="molecule type" value="Genomic_DNA"/>
</dbReference>
<feature type="binding site" evidence="13">
    <location>
        <position position="179"/>
    </location>
    <ligand>
        <name>FMN</name>
        <dbReference type="ChEBI" id="CHEBI:58210"/>
    </ligand>
</feature>